<evidence type="ECO:0000313" key="3">
    <source>
        <dbReference type="EMBL" id="TBN48356.1"/>
    </source>
</evidence>
<dbReference type="Pfam" id="PF00990">
    <property type="entry name" value="GGDEF"/>
    <property type="match status" value="1"/>
</dbReference>
<name>A0A4Q9GI23_9HYPH</name>
<gene>
    <name evidence="3" type="ORF">EYR15_14425</name>
</gene>
<dbReference type="PROSITE" id="PS50883">
    <property type="entry name" value="EAL"/>
    <property type="match status" value="1"/>
</dbReference>
<accession>A0A4Q9GI23</accession>
<comment type="caution">
    <text evidence="3">The sequence shown here is derived from an EMBL/GenBank/DDBJ whole genome shotgun (WGS) entry which is preliminary data.</text>
</comment>
<dbReference type="CDD" id="cd01948">
    <property type="entry name" value="EAL"/>
    <property type="match status" value="1"/>
</dbReference>
<dbReference type="Pfam" id="PF00563">
    <property type="entry name" value="EAL"/>
    <property type="match status" value="1"/>
</dbReference>
<dbReference type="PANTHER" id="PTHR33121">
    <property type="entry name" value="CYCLIC DI-GMP PHOSPHODIESTERASE PDEF"/>
    <property type="match status" value="1"/>
</dbReference>
<dbReference type="InterPro" id="IPR000160">
    <property type="entry name" value="GGDEF_dom"/>
</dbReference>
<dbReference type="OrthoDB" id="7167813at2"/>
<dbReference type="Gene3D" id="6.10.340.10">
    <property type="match status" value="1"/>
</dbReference>
<dbReference type="Gene3D" id="3.20.20.450">
    <property type="entry name" value="EAL domain"/>
    <property type="match status" value="1"/>
</dbReference>
<dbReference type="GO" id="GO:0071111">
    <property type="term" value="F:cyclic-guanylate-specific phosphodiesterase activity"/>
    <property type="evidence" value="ECO:0007669"/>
    <property type="project" value="InterPro"/>
</dbReference>
<dbReference type="Proteomes" id="UP000291613">
    <property type="component" value="Unassembled WGS sequence"/>
</dbReference>
<dbReference type="PROSITE" id="PS50887">
    <property type="entry name" value="GGDEF"/>
    <property type="match status" value="1"/>
</dbReference>
<feature type="domain" description="GGDEF" evidence="2">
    <location>
        <begin position="236"/>
        <end position="383"/>
    </location>
</feature>
<dbReference type="SMART" id="SM00052">
    <property type="entry name" value="EAL"/>
    <property type="match status" value="1"/>
</dbReference>
<dbReference type="InterPro" id="IPR001633">
    <property type="entry name" value="EAL_dom"/>
</dbReference>
<reference evidence="3 4" key="1">
    <citation type="submission" date="2019-02" db="EMBL/GenBank/DDBJ databases">
        <title>Hansschlegelia quercus sp. nov., a novel methylotrophic bacterium from buds of oak (Quercus robur L.).</title>
        <authorList>
            <person name="Agafonova N.V."/>
            <person name="Kaparullina E.N."/>
            <person name="Grouzdev D.S."/>
            <person name="Doronina N.V."/>
        </authorList>
    </citation>
    <scope>NUCLEOTIDE SEQUENCE [LARGE SCALE GENOMIC DNA]</scope>
    <source>
        <strain evidence="3 4">Dub</strain>
    </source>
</reference>
<evidence type="ECO:0000259" key="1">
    <source>
        <dbReference type="PROSITE" id="PS50883"/>
    </source>
</evidence>
<dbReference type="SUPFAM" id="SSF141868">
    <property type="entry name" value="EAL domain-like"/>
    <property type="match status" value="1"/>
</dbReference>
<dbReference type="InterPro" id="IPR035919">
    <property type="entry name" value="EAL_sf"/>
</dbReference>
<organism evidence="3 4">
    <name type="scientific">Hansschlegelia quercus</name>
    <dbReference type="NCBI Taxonomy" id="2528245"/>
    <lineage>
        <taxon>Bacteria</taxon>
        <taxon>Pseudomonadati</taxon>
        <taxon>Pseudomonadota</taxon>
        <taxon>Alphaproteobacteria</taxon>
        <taxon>Hyphomicrobiales</taxon>
        <taxon>Methylopilaceae</taxon>
        <taxon>Hansschlegelia</taxon>
    </lineage>
</organism>
<dbReference type="SMART" id="SM00267">
    <property type="entry name" value="GGDEF"/>
    <property type="match status" value="1"/>
</dbReference>
<dbReference type="InterPro" id="IPR050706">
    <property type="entry name" value="Cyclic-di-GMP_PDE-like"/>
</dbReference>
<sequence length="668" mass="70139">MIVTVALSVRSATIDTIEADLVADVEMIAADLQQHDFSSAHFDTLAPRLGGYAYIVGADGAVLVGATPANAWRFSKQSLPGSASESAALVARADGFAHAAKPIVVRGQPATLRMGRSLATAQDAALAAAARGVLATLAFLALALPTAALLTDRAAAPLRALTRAVSRPGQSQEALDRAGGRRDEIGALARAHLSIARNLAESAAQLHRLTFDDPVTLLPNRESLMSRLASALQVGESIALVKIEIEGLARVMAGLGQRQGDEAVRAAAARLRKAATEWALQASPPPPRGADAPVFVARISEAQFAMLAPGVASETAQQLAAKAIAAFASPMPLGEHHITLTMCAGVAVSPSDGDEAGALLRSADAALEAARAAGPMSVRAAAADLNRIAYGRLRIEEDLRRALELGQLEVHYQPQIALADGEVSGVEALVRWRHPTRGLVPPGEFVEVAEQCGLVEPLGRFVLADACKLCANWAAAGVTLRVAINVSTIQFRHPRFAETTLDIIRASGADPASIELEITESAAMGDPEHAARELAPLKAAGVRVAIDDFGTGYSNLATLTQLPFDVLKIDRAFVRDALHSPAAHVVVGTVIAMAEKLGFESVAEGVETEEQLDLVKSCGATHAQGYLFARPLTAEALEAWYANRMVARLRLVTQRGTSPIIEPSRRTV</sequence>
<dbReference type="InterPro" id="IPR029787">
    <property type="entry name" value="Nucleotide_cyclase"/>
</dbReference>
<evidence type="ECO:0000313" key="4">
    <source>
        <dbReference type="Proteomes" id="UP000291613"/>
    </source>
</evidence>
<evidence type="ECO:0000259" key="2">
    <source>
        <dbReference type="PROSITE" id="PS50887"/>
    </source>
</evidence>
<dbReference type="Gene3D" id="3.30.70.270">
    <property type="match status" value="1"/>
</dbReference>
<dbReference type="EMBL" id="SIUB01000008">
    <property type="protein sequence ID" value="TBN48356.1"/>
    <property type="molecule type" value="Genomic_DNA"/>
</dbReference>
<proteinExistence type="predicted"/>
<dbReference type="InterPro" id="IPR043128">
    <property type="entry name" value="Rev_trsase/Diguanyl_cyclase"/>
</dbReference>
<dbReference type="AlphaFoldDB" id="A0A4Q9GI23"/>
<dbReference type="PANTHER" id="PTHR33121:SF79">
    <property type="entry name" value="CYCLIC DI-GMP PHOSPHODIESTERASE PDED-RELATED"/>
    <property type="match status" value="1"/>
</dbReference>
<feature type="domain" description="EAL" evidence="1">
    <location>
        <begin position="392"/>
        <end position="645"/>
    </location>
</feature>
<dbReference type="SUPFAM" id="SSF55073">
    <property type="entry name" value="Nucleotide cyclase"/>
    <property type="match status" value="1"/>
</dbReference>
<protein>
    <submittedName>
        <fullName evidence="3">GGDEF domain-containing protein</fullName>
    </submittedName>
</protein>
<keyword evidence="4" id="KW-1185">Reference proteome</keyword>